<dbReference type="AlphaFoldDB" id="I4G0T6"/>
<organism evidence="1 2">
    <name type="scientific">Microcystis aeruginosa PCC 9443</name>
    <dbReference type="NCBI Taxonomy" id="1160281"/>
    <lineage>
        <taxon>Bacteria</taxon>
        <taxon>Bacillati</taxon>
        <taxon>Cyanobacteriota</taxon>
        <taxon>Cyanophyceae</taxon>
        <taxon>Oscillatoriophycideae</taxon>
        <taxon>Chroococcales</taxon>
        <taxon>Microcystaceae</taxon>
        <taxon>Microcystis</taxon>
    </lineage>
</organism>
<gene>
    <name evidence="1" type="ORF">MICAC_2210007</name>
</gene>
<name>I4G0T6_MICAE</name>
<accession>I4G0T6</accession>
<reference evidence="1 2" key="1">
    <citation type="submission" date="2012-04" db="EMBL/GenBank/DDBJ databases">
        <authorList>
            <person name="Genoscope - CEA"/>
        </authorList>
    </citation>
    <scope>NUCLEOTIDE SEQUENCE [LARGE SCALE GENOMIC DNA]</scope>
    <source>
        <strain evidence="1 2">9443</strain>
    </source>
</reference>
<evidence type="ECO:0000313" key="1">
    <source>
        <dbReference type="EMBL" id="CCI01547.1"/>
    </source>
</evidence>
<sequence length="61" mass="6837">MWLVSVTAASAKILNSRRWSVMGVFYAGKTTLQGIEFIALLKEPNFRSIPRSVPHDGNCDR</sequence>
<evidence type="ECO:0000313" key="2">
    <source>
        <dbReference type="Proteomes" id="UP000003480"/>
    </source>
</evidence>
<proteinExistence type="predicted"/>
<dbReference type="EMBL" id="CAIJ01000137">
    <property type="protein sequence ID" value="CCI01547.1"/>
    <property type="molecule type" value="Genomic_DNA"/>
</dbReference>
<dbReference type="HOGENOM" id="CLU_2917436_0_0_3"/>
<dbReference type="Proteomes" id="UP000003480">
    <property type="component" value="Unassembled WGS sequence"/>
</dbReference>
<comment type="caution">
    <text evidence="1">The sequence shown here is derived from an EMBL/GenBank/DDBJ whole genome shotgun (WGS) entry which is preliminary data.</text>
</comment>
<protein>
    <submittedName>
        <fullName evidence="1">Uncharacterized protein</fullName>
    </submittedName>
</protein>